<gene>
    <name evidence="1" type="ORF">SAMN05661093_04974</name>
</gene>
<evidence type="ECO:0000313" key="1">
    <source>
        <dbReference type="EMBL" id="SMD14120.1"/>
    </source>
</evidence>
<organism evidence="1 2">
    <name type="scientific">Kibdelosporangium aridum</name>
    <dbReference type="NCBI Taxonomy" id="2030"/>
    <lineage>
        <taxon>Bacteria</taxon>
        <taxon>Bacillati</taxon>
        <taxon>Actinomycetota</taxon>
        <taxon>Actinomycetes</taxon>
        <taxon>Pseudonocardiales</taxon>
        <taxon>Pseudonocardiaceae</taxon>
        <taxon>Kibdelosporangium</taxon>
    </lineage>
</organism>
<name>A0A1W2EWW5_KIBAR</name>
<sequence>MARTKTAMPKVRLAKSGGGRRKLITLLVLGAVVFWVIKDPVGAADFVSTVWNGFGEFFSNLNITR</sequence>
<accession>A0A1W2EWW5</accession>
<dbReference type="RefSeq" id="WP_084429405.1">
    <property type="nucleotide sequence ID" value="NZ_FWXV01000004.1"/>
</dbReference>
<reference evidence="1 2" key="1">
    <citation type="submission" date="2017-04" db="EMBL/GenBank/DDBJ databases">
        <authorList>
            <person name="Afonso C.L."/>
            <person name="Miller P.J."/>
            <person name="Scott M.A."/>
            <person name="Spackman E."/>
            <person name="Goraichik I."/>
            <person name="Dimitrov K.M."/>
            <person name="Suarez D.L."/>
            <person name="Swayne D.E."/>
        </authorList>
    </citation>
    <scope>NUCLEOTIDE SEQUENCE [LARGE SCALE GENOMIC DNA]</scope>
    <source>
        <strain evidence="1 2">DSM 43828</strain>
    </source>
</reference>
<keyword evidence="2" id="KW-1185">Reference proteome</keyword>
<dbReference type="Proteomes" id="UP000192674">
    <property type="component" value="Unassembled WGS sequence"/>
</dbReference>
<dbReference type="AlphaFoldDB" id="A0A1W2EWW5"/>
<evidence type="ECO:0000313" key="2">
    <source>
        <dbReference type="Proteomes" id="UP000192674"/>
    </source>
</evidence>
<dbReference type="EMBL" id="FWXV01000004">
    <property type="protein sequence ID" value="SMD14120.1"/>
    <property type="molecule type" value="Genomic_DNA"/>
</dbReference>
<protein>
    <submittedName>
        <fullName evidence="1">Uncharacterized protein</fullName>
    </submittedName>
</protein>
<proteinExistence type="predicted"/>